<dbReference type="InterPro" id="IPR036873">
    <property type="entry name" value="Rhodanese-like_dom_sf"/>
</dbReference>
<dbReference type="GO" id="GO:0004792">
    <property type="term" value="F:thiosulfate-cyanide sulfurtransferase activity"/>
    <property type="evidence" value="ECO:0007669"/>
    <property type="project" value="InterPro"/>
</dbReference>
<evidence type="ECO:0000256" key="2">
    <source>
        <dbReference type="ARBA" id="ARBA00022737"/>
    </source>
</evidence>
<dbReference type="EMBL" id="CP035806">
    <property type="protein sequence ID" value="QBE47836.1"/>
    <property type="molecule type" value="Genomic_DNA"/>
</dbReference>
<dbReference type="SMART" id="SM00450">
    <property type="entry name" value="RHOD"/>
    <property type="match status" value="2"/>
</dbReference>
<dbReference type="PANTHER" id="PTHR11364:SF27">
    <property type="entry name" value="SULFURTRANSFERASE"/>
    <property type="match status" value="1"/>
</dbReference>
<evidence type="ECO:0000256" key="1">
    <source>
        <dbReference type="ARBA" id="ARBA00022679"/>
    </source>
</evidence>
<name>A0A4P6KC02_9MICO</name>
<evidence type="ECO:0000259" key="3">
    <source>
        <dbReference type="PROSITE" id="PS50206"/>
    </source>
</evidence>
<proteinExistence type="predicted"/>
<dbReference type="InterPro" id="IPR045078">
    <property type="entry name" value="TST/MPST-like"/>
</dbReference>
<organism evidence="4 5">
    <name type="scientific">Leucobacter triazinivorans</name>
    <dbReference type="NCBI Taxonomy" id="1784719"/>
    <lineage>
        <taxon>Bacteria</taxon>
        <taxon>Bacillati</taxon>
        <taxon>Actinomycetota</taxon>
        <taxon>Actinomycetes</taxon>
        <taxon>Micrococcales</taxon>
        <taxon>Microbacteriaceae</taxon>
        <taxon>Leucobacter</taxon>
    </lineage>
</organism>
<dbReference type="RefSeq" id="WP_130108987.1">
    <property type="nucleotide sequence ID" value="NZ_CP035806.1"/>
</dbReference>
<keyword evidence="5" id="KW-1185">Reference proteome</keyword>
<sequence length="286" mass="30880">MTTRAQILITAQELAEQLERETLRPADAPRTRLLDVRWTLARPDGRADYAAGHIPGAVYVDLDTELSQHLGPRHGRHPLPEPLQLQDAVRRWGVRKQDAVVVYDGWGNLASARAWWLLRSHGVEDVRLLDGALPAWQSAGSPLETGDVRPEPGDVVLDPGRLPVLELAEVAPFVAAGGALLDARAPQRYLGEEEPVDPRAGHIPGALNTPTGENLDADGRFLMSAELRQRFLDAGVRDGVPVASYCGSGVTAAHNLVALALAGFPGTLFPGSWSQWSNHDLPVARG</sequence>
<dbReference type="OrthoDB" id="9770030at2"/>
<protein>
    <submittedName>
        <fullName evidence="4">Sulfurtransferase</fullName>
    </submittedName>
</protein>
<dbReference type="CDD" id="cd01448">
    <property type="entry name" value="TST_Repeat_1"/>
    <property type="match status" value="1"/>
</dbReference>
<dbReference type="PANTHER" id="PTHR11364">
    <property type="entry name" value="THIOSULFATE SULFERTANSFERASE"/>
    <property type="match status" value="1"/>
</dbReference>
<dbReference type="Proteomes" id="UP000289260">
    <property type="component" value="Chromosome"/>
</dbReference>
<dbReference type="SUPFAM" id="SSF52821">
    <property type="entry name" value="Rhodanese/Cell cycle control phosphatase"/>
    <property type="match status" value="2"/>
</dbReference>
<dbReference type="Pfam" id="PF00581">
    <property type="entry name" value="Rhodanese"/>
    <property type="match status" value="2"/>
</dbReference>
<reference evidence="4 5" key="1">
    <citation type="submission" date="2019-02" db="EMBL/GenBank/DDBJ databases">
        <authorList>
            <person name="Sun L."/>
            <person name="Pan D."/>
            <person name="Wu X."/>
        </authorList>
    </citation>
    <scope>NUCLEOTIDE SEQUENCE [LARGE SCALE GENOMIC DNA]</scope>
    <source>
        <strain evidence="4 5">JW-1</strain>
    </source>
</reference>
<dbReference type="InterPro" id="IPR001763">
    <property type="entry name" value="Rhodanese-like_dom"/>
</dbReference>
<dbReference type="AlphaFoldDB" id="A0A4P6KC02"/>
<evidence type="ECO:0000313" key="4">
    <source>
        <dbReference type="EMBL" id="QBE47836.1"/>
    </source>
</evidence>
<dbReference type="Gene3D" id="3.40.250.10">
    <property type="entry name" value="Rhodanese-like domain"/>
    <property type="match status" value="2"/>
</dbReference>
<evidence type="ECO:0000313" key="5">
    <source>
        <dbReference type="Proteomes" id="UP000289260"/>
    </source>
</evidence>
<feature type="domain" description="Rhodanese" evidence="3">
    <location>
        <begin position="27"/>
        <end position="145"/>
    </location>
</feature>
<dbReference type="PROSITE" id="PS50206">
    <property type="entry name" value="RHODANESE_3"/>
    <property type="match status" value="2"/>
</dbReference>
<feature type="domain" description="Rhodanese" evidence="3">
    <location>
        <begin position="174"/>
        <end position="285"/>
    </location>
</feature>
<dbReference type="CDD" id="cd01449">
    <property type="entry name" value="TST_Repeat_2"/>
    <property type="match status" value="1"/>
</dbReference>
<accession>A0A4P6KC02</accession>
<dbReference type="PROSITE" id="PS00380">
    <property type="entry name" value="RHODANESE_1"/>
    <property type="match status" value="1"/>
</dbReference>
<dbReference type="KEGG" id="ltr:EVS81_02490"/>
<dbReference type="InterPro" id="IPR001307">
    <property type="entry name" value="Thiosulphate_STrfase_CS"/>
</dbReference>
<gene>
    <name evidence="4" type="ORF">EVS81_02490</name>
</gene>
<keyword evidence="2" id="KW-0677">Repeat</keyword>
<keyword evidence="1 4" id="KW-0808">Transferase</keyword>